<dbReference type="InterPro" id="IPR026881">
    <property type="entry name" value="WYL_dom"/>
</dbReference>
<dbReference type="InterPro" id="IPR057727">
    <property type="entry name" value="WCX_dom"/>
</dbReference>
<evidence type="ECO:0000256" key="1">
    <source>
        <dbReference type="ARBA" id="ARBA00023015"/>
    </source>
</evidence>
<dbReference type="PANTHER" id="PTHR34580:SF1">
    <property type="entry name" value="PROTEIN PAFC"/>
    <property type="match status" value="1"/>
</dbReference>
<dbReference type="InterPro" id="IPR051534">
    <property type="entry name" value="CBASS_pafABC_assoc_protein"/>
</dbReference>
<dbReference type="AlphaFoldDB" id="A0A7Y9LD91"/>
<dbReference type="PANTHER" id="PTHR34580">
    <property type="match status" value="1"/>
</dbReference>
<evidence type="ECO:0000256" key="2">
    <source>
        <dbReference type="ARBA" id="ARBA00023163"/>
    </source>
</evidence>
<dbReference type="PIRSF" id="PIRSF016838">
    <property type="entry name" value="PafC"/>
    <property type="match status" value="1"/>
</dbReference>
<keyword evidence="1" id="KW-0805">Transcription regulation</keyword>
<dbReference type="InterPro" id="IPR036388">
    <property type="entry name" value="WH-like_DNA-bd_sf"/>
</dbReference>
<reference evidence="4 5" key="1">
    <citation type="submission" date="2020-07" db="EMBL/GenBank/DDBJ databases">
        <title>Sequencing the genomes of 1000 actinobacteria strains.</title>
        <authorList>
            <person name="Klenk H.-P."/>
        </authorList>
    </citation>
    <scope>NUCLEOTIDE SEQUENCE [LARGE SCALE GENOMIC DNA]</scope>
    <source>
        <strain evidence="4 5">DSM 22083</strain>
    </source>
</reference>
<keyword evidence="2" id="KW-0804">Transcription</keyword>
<keyword evidence="4" id="KW-0238">DNA-binding</keyword>
<dbReference type="Pfam" id="PF25583">
    <property type="entry name" value="WCX"/>
    <property type="match status" value="1"/>
</dbReference>
<evidence type="ECO:0000313" key="5">
    <source>
        <dbReference type="Proteomes" id="UP000569914"/>
    </source>
</evidence>
<accession>A0A7Y9LD91</accession>
<proteinExistence type="predicted"/>
<dbReference type="InterPro" id="IPR001034">
    <property type="entry name" value="DeoR_HTH"/>
</dbReference>
<organism evidence="4 5">
    <name type="scientific">Microlunatus parietis</name>
    <dbReference type="NCBI Taxonomy" id="682979"/>
    <lineage>
        <taxon>Bacteria</taxon>
        <taxon>Bacillati</taxon>
        <taxon>Actinomycetota</taxon>
        <taxon>Actinomycetes</taxon>
        <taxon>Propionibacteriales</taxon>
        <taxon>Propionibacteriaceae</taxon>
        <taxon>Microlunatus</taxon>
    </lineage>
</organism>
<dbReference type="GO" id="GO:0003677">
    <property type="term" value="F:DNA binding"/>
    <property type="evidence" value="ECO:0007669"/>
    <property type="project" value="UniProtKB-KW"/>
</dbReference>
<protein>
    <submittedName>
        <fullName evidence="4">Putative DNA-binding transcriptional regulator YafY</fullName>
    </submittedName>
</protein>
<evidence type="ECO:0000313" key="4">
    <source>
        <dbReference type="EMBL" id="NYE75644.1"/>
    </source>
</evidence>
<dbReference type="GO" id="GO:0003700">
    <property type="term" value="F:DNA-binding transcription factor activity"/>
    <property type="evidence" value="ECO:0007669"/>
    <property type="project" value="InterPro"/>
</dbReference>
<dbReference type="PROSITE" id="PS51000">
    <property type="entry name" value="HTH_DEOR_2"/>
    <property type="match status" value="1"/>
</dbReference>
<dbReference type="Gene3D" id="1.10.10.10">
    <property type="entry name" value="Winged helix-like DNA-binding domain superfamily/Winged helix DNA-binding domain"/>
    <property type="match status" value="1"/>
</dbReference>
<dbReference type="InterPro" id="IPR028349">
    <property type="entry name" value="PafC-like"/>
</dbReference>
<dbReference type="SUPFAM" id="SSF46785">
    <property type="entry name" value="Winged helix' DNA-binding domain"/>
    <property type="match status" value="1"/>
</dbReference>
<dbReference type="Pfam" id="PF08279">
    <property type="entry name" value="HTH_11"/>
    <property type="match status" value="1"/>
</dbReference>
<dbReference type="PROSITE" id="PS52050">
    <property type="entry name" value="WYL"/>
    <property type="match status" value="1"/>
</dbReference>
<dbReference type="RefSeq" id="WP_179758118.1">
    <property type="nucleotide sequence ID" value="NZ_JACCBU010000001.1"/>
</dbReference>
<gene>
    <name evidence="4" type="ORF">BKA15_006973</name>
</gene>
<keyword evidence="5" id="KW-1185">Reference proteome</keyword>
<feature type="domain" description="HTH deoR-type" evidence="3">
    <location>
        <begin position="2"/>
        <end position="57"/>
    </location>
</feature>
<dbReference type="Pfam" id="PF13280">
    <property type="entry name" value="WYL"/>
    <property type="match status" value="1"/>
</dbReference>
<dbReference type="EMBL" id="JACCBU010000001">
    <property type="protein sequence ID" value="NYE75644.1"/>
    <property type="molecule type" value="Genomic_DNA"/>
</dbReference>
<dbReference type="InterPro" id="IPR013196">
    <property type="entry name" value="HTH_11"/>
</dbReference>
<dbReference type="InterPro" id="IPR036390">
    <property type="entry name" value="WH_DNA-bd_sf"/>
</dbReference>
<sequence>MRASRLVSALMLLQARRTMTARELAAELEVSVRTVYRDMESLQHSGVPIYADSGRSGGYRLLEGYRTRLTGLTHDEAQALFLTGLPQAADQLGLGAVLASAERKLQAALPADLRHRAEEVRERFHLDAPGWYAERDDPPCLAEVAAAVWQQRRITVIYRRWREPSVVRRTLEPLGMVLKAGRWYVVARSADGGPPRTYRVNQVLGVEGTGDPFERPAGFDLAGYWRAQLEGFQERLIQGTATVRLSPAGLERSRDVWSDTASASVTATASEPDLDGWITASLPIESLTHAETEVLKLGAQVEVLDPPELRERLSRTAVELAARYHTDPRARTRS</sequence>
<comment type="caution">
    <text evidence="4">The sequence shown here is derived from an EMBL/GenBank/DDBJ whole genome shotgun (WGS) entry which is preliminary data.</text>
</comment>
<dbReference type="Proteomes" id="UP000569914">
    <property type="component" value="Unassembled WGS sequence"/>
</dbReference>
<evidence type="ECO:0000259" key="3">
    <source>
        <dbReference type="PROSITE" id="PS51000"/>
    </source>
</evidence>
<name>A0A7Y9LD91_9ACTN</name>